<sequence length="378" mass="40920">MSRRGSAPRSPLERIGVGAAEVEDGGAWVDELDEAVDWLDEEPEVLDEELEVLEDELDVLDVELPVLDARLELPDVDEDPVDDDIEEKLPIVGAENVAESERSVGKKTNGGARRAGSCRVSGGGGKMPGPLILGRTMPKPPPPPPIGGQNQQCATGNIGHPCESCVAVDTPDVVEVVILLQSTVIIGGAVVPEDEMVEVESVEVPVVPPVVEVDITNDIEGDPFEVLDELFEEEMVEVERIEVSVLPPVVNVDTISEVEGISLDVPELLPVDESVDVCVLPFVVKTVVDGADALLEVESVETWVLPFVVITVVIGDVWEVVLCLLDVLFDGAALEVVMLEEFVELVTCRELVVEELWLEEAPVEVERLLVNKELVEFE</sequence>
<dbReference type="EMBL" id="ML991782">
    <property type="protein sequence ID" value="KAF2237048.1"/>
    <property type="molecule type" value="Genomic_DNA"/>
</dbReference>
<gene>
    <name evidence="2" type="ORF">EV356DRAFT_565141</name>
</gene>
<dbReference type="Proteomes" id="UP000800092">
    <property type="component" value="Unassembled WGS sequence"/>
</dbReference>
<feature type="region of interest" description="Disordered" evidence="1">
    <location>
        <begin position="97"/>
        <end position="121"/>
    </location>
</feature>
<organism evidence="2 3">
    <name type="scientific">Viridothelium virens</name>
    <name type="common">Speckled blister lichen</name>
    <name type="synonym">Trypethelium virens</name>
    <dbReference type="NCBI Taxonomy" id="1048519"/>
    <lineage>
        <taxon>Eukaryota</taxon>
        <taxon>Fungi</taxon>
        <taxon>Dikarya</taxon>
        <taxon>Ascomycota</taxon>
        <taxon>Pezizomycotina</taxon>
        <taxon>Dothideomycetes</taxon>
        <taxon>Dothideomycetes incertae sedis</taxon>
        <taxon>Trypetheliales</taxon>
        <taxon>Trypetheliaceae</taxon>
        <taxon>Viridothelium</taxon>
    </lineage>
</organism>
<accession>A0A6A6HGS8</accession>
<proteinExistence type="predicted"/>
<reference evidence="2" key="1">
    <citation type="journal article" date="2020" name="Stud. Mycol.">
        <title>101 Dothideomycetes genomes: a test case for predicting lifestyles and emergence of pathogens.</title>
        <authorList>
            <person name="Haridas S."/>
            <person name="Albert R."/>
            <person name="Binder M."/>
            <person name="Bloem J."/>
            <person name="Labutti K."/>
            <person name="Salamov A."/>
            <person name="Andreopoulos B."/>
            <person name="Baker S."/>
            <person name="Barry K."/>
            <person name="Bills G."/>
            <person name="Bluhm B."/>
            <person name="Cannon C."/>
            <person name="Castanera R."/>
            <person name="Culley D."/>
            <person name="Daum C."/>
            <person name="Ezra D."/>
            <person name="Gonzalez J."/>
            <person name="Henrissat B."/>
            <person name="Kuo A."/>
            <person name="Liang C."/>
            <person name="Lipzen A."/>
            <person name="Lutzoni F."/>
            <person name="Magnuson J."/>
            <person name="Mondo S."/>
            <person name="Nolan M."/>
            <person name="Ohm R."/>
            <person name="Pangilinan J."/>
            <person name="Park H.-J."/>
            <person name="Ramirez L."/>
            <person name="Alfaro M."/>
            <person name="Sun H."/>
            <person name="Tritt A."/>
            <person name="Yoshinaga Y."/>
            <person name="Zwiers L.-H."/>
            <person name="Turgeon B."/>
            <person name="Goodwin S."/>
            <person name="Spatafora J."/>
            <person name="Crous P."/>
            <person name="Grigoriev I."/>
        </authorList>
    </citation>
    <scope>NUCLEOTIDE SEQUENCE</scope>
    <source>
        <strain evidence="2">Tuck. ex Michener</strain>
    </source>
</reference>
<dbReference type="AlphaFoldDB" id="A0A6A6HGS8"/>
<evidence type="ECO:0000256" key="1">
    <source>
        <dbReference type="SAM" id="MobiDB-lite"/>
    </source>
</evidence>
<name>A0A6A6HGS8_VIRVR</name>
<keyword evidence="3" id="KW-1185">Reference proteome</keyword>
<evidence type="ECO:0000313" key="2">
    <source>
        <dbReference type="EMBL" id="KAF2237048.1"/>
    </source>
</evidence>
<evidence type="ECO:0000313" key="3">
    <source>
        <dbReference type="Proteomes" id="UP000800092"/>
    </source>
</evidence>
<protein>
    <submittedName>
        <fullName evidence="2">Uncharacterized protein</fullName>
    </submittedName>
</protein>